<accession>A0A8C5RM88</accession>
<protein>
    <recommendedName>
        <fullName evidence="5">Cerebral cavernous malformations 2 protein-like</fullName>
    </recommendedName>
</protein>
<sequence length="534" mass="59327">FIWKRLWHMVPLAPPRGGVGMGCQGFAMPQLKELPLQTTPEQDSILSLSARCLLLTWRDNEELILRIPTHEIAAASYLRDDALHLLVLKTGLGVDPVPAGGPLDIYPGIPQPDKKYPAGTAAEKRPSDSRQLGCPMERRHTICSLDWRMSRGGSEGRPSGGGSLEQRTSSGTGRAFGSWEPRQNHSGSWERRHGSQAGGSWERGKTYGSWEHRHMGANPLDPKEPCPDAYCNLVILAVANRDTAEESCALICQVFQIIYGDQTIECVDRAGYHYTSTPKRPWLSSRSESHCPMKCHNIVLRRCLESLANTCLSDLGSHGFDAGVGFKNPNNRFSAPLLGGHHGHGGHGLLEFPGGPFFTFPRVLRLHSGLWEAKMASPRLHRPSRNRPISGLPELLGEPFVTFPRVRRLPWGLWEDKNGLPQAPEALWKPETGSFSDFRYFHEGRFSPSQSFCAGPAFTCIQNGTCGDFWKGRGRMGRAIRSVQLTVRRTRCKFNTRFTRISLNWLNPTSGLMFKTHIPIPPSLSPVAQVTSSN</sequence>
<keyword evidence="4" id="KW-1185">Reference proteome</keyword>
<dbReference type="InterPro" id="IPR011993">
    <property type="entry name" value="PH-like_dom_sf"/>
</dbReference>
<reference evidence="3" key="1">
    <citation type="submission" date="2025-08" db="UniProtKB">
        <authorList>
            <consortium name="Ensembl"/>
        </authorList>
    </citation>
    <scope>IDENTIFICATION</scope>
</reference>
<proteinExistence type="inferred from homology"/>
<comment type="similarity">
    <text evidence="1">Belongs to the CCM2 family.</text>
</comment>
<dbReference type="GeneTree" id="ENSGT00390000016168"/>
<organism evidence="3 4">
    <name type="scientific">Laticauda laticaudata</name>
    <name type="common">Blue-ringed sea krait</name>
    <name type="synonym">Blue-lipped sea krait</name>
    <dbReference type="NCBI Taxonomy" id="8630"/>
    <lineage>
        <taxon>Eukaryota</taxon>
        <taxon>Metazoa</taxon>
        <taxon>Chordata</taxon>
        <taxon>Craniata</taxon>
        <taxon>Vertebrata</taxon>
        <taxon>Euteleostomi</taxon>
        <taxon>Lepidosauria</taxon>
        <taxon>Squamata</taxon>
        <taxon>Bifurcata</taxon>
        <taxon>Unidentata</taxon>
        <taxon>Episquamata</taxon>
        <taxon>Toxicofera</taxon>
        <taxon>Serpentes</taxon>
        <taxon>Colubroidea</taxon>
        <taxon>Elapidae</taxon>
        <taxon>Laticaudinae</taxon>
        <taxon>Laticauda</taxon>
    </lineage>
</organism>
<feature type="compositionally biased region" description="Gly residues" evidence="2">
    <location>
        <begin position="153"/>
        <end position="163"/>
    </location>
</feature>
<dbReference type="PANTHER" id="PTHR21642">
    <property type="entry name" value="CEREBRAL CAVERNOUS MALFORMATIONS PROTEIN 2 HOMOLOG"/>
    <property type="match status" value="1"/>
</dbReference>
<dbReference type="PANTHER" id="PTHR21642:SF2">
    <property type="entry name" value="CEREBRAL CAVERNOUS MALFORMATIONS 2 PROTEIN-LIKE"/>
    <property type="match status" value="1"/>
</dbReference>
<evidence type="ECO:0008006" key="5">
    <source>
        <dbReference type="Google" id="ProtNLM"/>
    </source>
</evidence>
<name>A0A8C5RM88_LATLA</name>
<dbReference type="GO" id="GO:0003007">
    <property type="term" value="P:heart morphogenesis"/>
    <property type="evidence" value="ECO:0007669"/>
    <property type="project" value="TreeGrafter"/>
</dbReference>
<evidence type="ECO:0000256" key="2">
    <source>
        <dbReference type="SAM" id="MobiDB-lite"/>
    </source>
</evidence>
<dbReference type="AlphaFoldDB" id="A0A8C5RM88"/>
<dbReference type="InterPro" id="IPR026159">
    <property type="entry name" value="Malcavernin"/>
</dbReference>
<evidence type="ECO:0000256" key="1">
    <source>
        <dbReference type="ARBA" id="ARBA00010822"/>
    </source>
</evidence>
<evidence type="ECO:0000313" key="4">
    <source>
        <dbReference type="Proteomes" id="UP000694406"/>
    </source>
</evidence>
<reference evidence="3" key="2">
    <citation type="submission" date="2025-09" db="UniProtKB">
        <authorList>
            <consortium name="Ensembl"/>
        </authorList>
    </citation>
    <scope>IDENTIFICATION</scope>
</reference>
<evidence type="ECO:0000313" key="3">
    <source>
        <dbReference type="Ensembl" id="ENSLLTP00000005600.1"/>
    </source>
</evidence>
<dbReference type="Proteomes" id="UP000694406">
    <property type="component" value="Unplaced"/>
</dbReference>
<dbReference type="Ensembl" id="ENSLLTT00000005829.1">
    <property type="protein sequence ID" value="ENSLLTP00000005600.1"/>
    <property type="gene ID" value="ENSLLTG00000004287.1"/>
</dbReference>
<feature type="region of interest" description="Disordered" evidence="2">
    <location>
        <begin position="147"/>
        <end position="204"/>
    </location>
</feature>
<dbReference type="Gene3D" id="2.30.29.30">
    <property type="entry name" value="Pleckstrin-homology domain (PH domain)/Phosphotyrosine-binding domain (PTB)"/>
    <property type="match status" value="1"/>
</dbReference>
<feature type="region of interest" description="Disordered" evidence="2">
    <location>
        <begin position="108"/>
        <end position="135"/>
    </location>
</feature>
<feature type="compositionally biased region" description="Basic and acidic residues" evidence="2">
    <location>
        <begin position="112"/>
        <end position="128"/>
    </location>
</feature>